<keyword evidence="3" id="KW-1185">Reference proteome</keyword>
<dbReference type="KEGG" id="mpk:VL20_2256"/>
<sequence length="63" mass="6515">MGFLRGHSRLKSVITSDFTTQSKPLGVLPPKPPVGGVAPPPNPPRISFSVGCLHAAADPSVII</sequence>
<evidence type="ECO:0000313" key="2">
    <source>
        <dbReference type="EMBL" id="AKV67359.1"/>
    </source>
</evidence>
<reference evidence="2 3" key="1">
    <citation type="journal article" date="2016" name="Stand. Genomic Sci.">
        <title>Complete genome sequence and genomic characterization of Microcystis panniformis FACHB 1757 by third-generation sequencing.</title>
        <authorList>
            <person name="Zhang J.Y."/>
            <person name="Guan R."/>
            <person name="Zhang H.J."/>
            <person name="Li H."/>
            <person name="Xiao P."/>
            <person name="Yu G.L."/>
            <person name="Du L."/>
            <person name="Cao D.M."/>
            <person name="Zhu B.C."/>
            <person name="Li R.H."/>
            <person name="Lu Z.H."/>
        </authorList>
    </citation>
    <scope>NUCLEOTIDE SEQUENCE [LARGE SCALE GENOMIC DNA]</scope>
    <source>
        <strain evidence="2 3">FACHB-1757</strain>
    </source>
</reference>
<protein>
    <recommendedName>
        <fullName evidence="4">Mobile element protein</fullName>
    </recommendedName>
</protein>
<proteinExistence type="predicted"/>
<evidence type="ECO:0000313" key="3">
    <source>
        <dbReference type="Proteomes" id="UP000068167"/>
    </source>
</evidence>
<accession>A0A0K1RZN4</accession>
<evidence type="ECO:0000256" key="1">
    <source>
        <dbReference type="SAM" id="MobiDB-lite"/>
    </source>
</evidence>
<dbReference type="AlphaFoldDB" id="A0A0K1RZN4"/>
<gene>
    <name evidence="2" type="ORF">VL20_2256</name>
</gene>
<feature type="region of interest" description="Disordered" evidence="1">
    <location>
        <begin position="21"/>
        <end position="41"/>
    </location>
</feature>
<dbReference type="PATRIC" id="fig|1638788.3.peg.2272"/>
<feature type="compositionally biased region" description="Pro residues" evidence="1">
    <location>
        <begin position="27"/>
        <end position="41"/>
    </location>
</feature>
<evidence type="ECO:0008006" key="4">
    <source>
        <dbReference type="Google" id="ProtNLM"/>
    </source>
</evidence>
<dbReference type="EMBL" id="CP011339">
    <property type="protein sequence ID" value="AKV67359.1"/>
    <property type="molecule type" value="Genomic_DNA"/>
</dbReference>
<dbReference type="Proteomes" id="UP000068167">
    <property type="component" value="Chromosome"/>
</dbReference>
<name>A0A0K1RZN4_9CHRO</name>
<organism evidence="2 3">
    <name type="scientific">Microcystis panniformis FACHB-1757</name>
    <dbReference type="NCBI Taxonomy" id="1638788"/>
    <lineage>
        <taxon>Bacteria</taxon>
        <taxon>Bacillati</taxon>
        <taxon>Cyanobacteriota</taxon>
        <taxon>Cyanophyceae</taxon>
        <taxon>Oscillatoriophycideae</taxon>
        <taxon>Chroococcales</taxon>
        <taxon>Microcystaceae</taxon>
        <taxon>Microcystis</taxon>
    </lineage>
</organism>